<dbReference type="RefSeq" id="WP_203907798.1">
    <property type="nucleotide sequence ID" value="NZ_BONY01000010.1"/>
</dbReference>
<dbReference type="EMBL" id="BONY01000010">
    <property type="protein sequence ID" value="GIH03891.1"/>
    <property type="molecule type" value="Genomic_DNA"/>
</dbReference>
<proteinExistence type="predicted"/>
<comment type="caution">
    <text evidence="1">The sequence shown here is derived from an EMBL/GenBank/DDBJ whole genome shotgun (WGS) entry which is preliminary data.</text>
</comment>
<protein>
    <submittedName>
        <fullName evidence="1">Uncharacterized protein</fullName>
    </submittedName>
</protein>
<dbReference type="Proteomes" id="UP000612899">
    <property type="component" value="Unassembled WGS sequence"/>
</dbReference>
<reference evidence="1" key="1">
    <citation type="submission" date="2021-01" db="EMBL/GenBank/DDBJ databases">
        <title>Whole genome shotgun sequence of Rhizocola hellebori NBRC 109834.</title>
        <authorList>
            <person name="Komaki H."/>
            <person name="Tamura T."/>
        </authorList>
    </citation>
    <scope>NUCLEOTIDE SEQUENCE</scope>
    <source>
        <strain evidence="1">NBRC 109834</strain>
    </source>
</reference>
<organism evidence="1 2">
    <name type="scientific">Rhizocola hellebori</name>
    <dbReference type="NCBI Taxonomy" id="1392758"/>
    <lineage>
        <taxon>Bacteria</taxon>
        <taxon>Bacillati</taxon>
        <taxon>Actinomycetota</taxon>
        <taxon>Actinomycetes</taxon>
        <taxon>Micromonosporales</taxon>
        <taxon>Micromonosporaceae</taxon>
        <taxon>Rhizocola</taxon>
    </lineage>
</organism>
<accession>A0A8J3Q5W2</accession>
<gene>
    <name evidence="1" type="ORF">Rhe02_19580</name>
</gene>
<dbReference type="AlphaFoldDB" id="A0A8J3Q5W2"/>
<sequence length="57" mass="6487">MFFEIVGREPLPEHLDRDDLEDATRRIAAALNDLGVGWVTVRQEAWLVGRPASELVR</sequence>
<name>A0A8J3Q5W2_9ACTN</name>
<evidence type="ECO:0000313" key="2">
    <source>
        <dbReference type="Proteomes" id="UP000612899"/>
    </source>
</evidence>
<keyword evidence="2" id="KW-1185">Reference proteome</keyword>
<evidence type="ECO:0000313" key="1">
    <source>
        <dbReference type="EMBL" id="GIH03891.1"/>
    </source>
</evidence>